<dbReference type="Pfam" id="PF01255">
    <property type="entry name" value="Prenyltransf"/>
    <property type="match status" value="1"/>
</dbReference>
<proteinExistence type="predicted"/>
<dbReference type="SUPFAM" id="SSF64005">
    <property type="entry name" value="Undecaprenyl diphosphate synthase"/>
    <property type="match status" value="1"/>
</dbReference>
<dbReference type="Gene3D" id="3.40.1180.10">
    <property type="entry name" value="Decaprenyl diphosphate synthase-like"/>
    <property type="match status" value="1"/>
</dbReference>
<dbReference type="PANTHER" id="PTHR10291:SF16">
    <property type="entry name" value="(2Z,6Z)-FARNESYL DIPHOSPHATE SYNTHASE CPT6, CHLOROPLASTIC"/>
    <property type="match status" value="1"/>
</dbReference>
<dbReference type="GO" id="GO:0016765">
    <property type="term" value="F:transferase activity, transferring alkyl or aryl (other than methyl) groups"/>
    <property type="evidence" value="ECO:0007669"/>
    <property type="project" value="InterPro"/>
</dbReference>
<organism evidence="2 3">
    <name type="scientific">Solanum tuberosum</name>
    <name type="common">Potato</name>
    <dbReference type="NCBI Taxonomy" id="4113"/>
    <lineage>
        <taxon>Eukaryota</taxon>
        <taxon>Viridiplantae</taxon>
        <taxon>Streptophyta</taxon>
        <taxon>Embryophyta</taxon>
        <taxon>Tracheophyta</taxon>
        <taxon>Spermatophyta</taxon>
        <taxon>Magnoliopsida</taxon>
        <taxon>eudicotyledons</taxon>
        <taxon>Gunneridae</taxon>
        <taxon>Pentapetalae</taxon>
        <taxon>asterids</taxon>
        <taxon>lamiids</taxon>
        <taxon>Solanales</taxon>
        <taxon>Solanaceae</taxon>
        <taxon>Solanoideae</taxon>
        <taxon>Solaneae</taxon>
        <taxon>Solanum</taxon>
    </lineage>
</organism>
<dbReference type="ExpressionAtlas" id="M0ZV74">
    <property type="expression patterns" value="baseline"/>
</dbReference>
<reference evidence="2" key="2">
    <citation type="submission" date="2015-06" db="UniProtKB">
        <authorList>
            <consortium name="EnsemblPlants"/>
        </authorList>
    </citation>
    <scope>IDENTIFICATION</scope>
    <source>
        <strain evidence="2">DM1-3 516 R44</strain>
    </source>
</reference>
<dbReference type="HOGENOM" id="CLU_2162851_0_0_1"/>
<accession>M0ZV74</accession>
<dbReference type="OrthoDB" id="1257274at2759"/>
<gene>
    <name evidence="2" type="primary">LOC102590420</name>
</gene>
<evidence type="ECO:0000313" key="3">
    <source>
        <dbReference type="Proteomes" id="UP000011115"/>
    </source>
</evidence>
<sequence length="111" mass="12440">MPLRQFCKLPIGVSKEELLREGLQPELMPKHVAIIPDGNRRWAKERGLSPEKGHEAGKKVLGDLCRYCSKWGVKVLSAYAFSTENWSRPKVSPSFSCFNTLYVVICSGASQ</sequence>
<protein>
    <submittedName>
        <fullName evidence="2">Undecaprenyl pyrophosphate synthetase</fullName>
    </submittedName>
</protein>
<dbReference type="EnsemblPlants" id="PGSC0003DMT400008873">
    <property type="protein sequence ID" value="PGSC0003DMT400008873"/>
    <property type="gene ID" value="PGSC0003DMG400003446"/>
</dbReference>
<evidence type="ECO:0000313" key="2">
    <source>
        <dbReference type="EnsemblPlants" id="PGSC0003DMT400008873"/>
    </source>
</evidence>
<keyword evidence="3" id="KW-1185">Reference proteome</keyword>
<dbReference type="InterPro" id="IPR001441">
    <property type="entry name" value="UPP_synth-like"/>
</dbReference>
<dbReference type="PANTHER" id="PTHR10291">
    <property type="entry name" value="DEHYDRODOLICHYL DIPHOSPHATE SYNTHASE FAMILY MEMBER"/>
    <property type="match status" value="1"/>
</dbReference>
<dbReference type="Proteomes" id="UP000011115">
    <property type="component" value="Unassembled WGS sequence"/>
</dbReference>
<dbReference type="InterPro" id="IPR036424">
    <property type="entry name" value="UPP_synth-like_sf"/>
</dbReference>
<evidence type="ECO:0000256" key="1">
    <source>
        <dbReference type="ARBA" id="ARBA00022679"/>
    </source>
</evidence>
<name>M0ZV74_SOLTU</name>
<keyword evidence="1" id="KW-0808">Transferase</keyword>
<reference evidence="3" key="1">
    <citation type="journal article" date="2011" name="Nature">
        <title>Genome sequence and analysis of the tuber crop potato.</title>
        <authorList>
            <consortium name="The Potato Genome Sequencing Consortium"/>
        </authorList>
    </citation>
    <scope>NUCLEOTIDE SEQUENCE [LARGE SCALE GENOMIC DNA]</scope>
    <source>
        <strain evidence="3">cv. DM1-3 516 R44</strain>
    </source>
</reference>
<dbReference type="AlphaFoldDB" id="M0ZV74"/>
<dbReference type="Gramene" id="PGSC0003DMT400008873">
    <property type="protein sequence ID" value="PGSC0003DMT400008873"/>
    <property type="gene ID" value="PGSC0003DMG400003446"/>
</dbReference>